<keyword evidence="1" id="KW-1133">Transmembrane helix</keyword>
<sequence>MRIVDKNGKLFGKINIMDIIIILLVILIGVTLYNKIYNKGDSAVSSTKQDIYIVAEAYGQAPDVVDSIKQGDKIVAQNIYQSGDIDYVDISDDNYVTTTNEGKLIVQKRTDKKTIEVGINCKANINGPYIDCGGQEIKVGKSYWIKTSKGQIRGFIKEIKLEQ</sequence>
<dbReference type="InterPro" id="IPR025480">
    <property type="entry name" value="DUF4330"/>
</dbReference>
<dbReference type="AlphaFoldDB" id="A0A9W5YD74"/>
<comment type="caution">
    <text evidence="2">The sequence shown here is derived from an EMBL/GenBank/DDBJ whole genome shotgun (WGS) entry which is preliminary data.</text>
</comment>
<accession>A0A9W5YD74</accession>
<dbReference type="Proteomes" id="UP001144256">
    <property type="component" value="Unassembled WGS sequence"/>
</dbReference>
<reference evidence="2" key="1">
    <citation type="submission" date="2022-06" db="EMBL/GenBank/DDBJ databases">
        <title>Vallitalea longa sp. nov., an anaerobic bacterium isolated from marine sediment.</title>
        <authorList>
            <person name="Hirano S."/>
            <person name="Terahara T."/>
            <person name="Mori K."/>
            <person name="Hamada M."/>
            <person name="Matsumoto R."/>
            <person name="Kobayashi T."/>
        </authorList>
    </citation>
    <scope>NUCLEOTIDE SEQUENCE</scope>
    <source>
        <strain evidence="2">SH18-1</strain>
    </source>
</reference>
<gene>
    <name evidence="2" type="ORF">SH1V18_29260</name>
</gene>
<keyword evidence="3" id="KW-1185">Reference proteome</keyword>
<keyword evidence="1" id="KW-0472">Membrane</keyword>
<protein>
    <recommendedName>
        <fullName evidence="4">DUF4330 domain-containing protein</fullName>
    </recommendedName>
</protein>
<feature type="transmembrane region" description="Helical" evidence="1">
    <location>
        <begin position="12"/>
        <end position="33"/>
    </location>
</feature>
<dbReference type="Pfam" id="PF14221">
    <property type="entry name" value="DUF4330"/>
    <property type="match status" value="1"/>
</dbReference>
<organism evidence="2 3">
    <name type="scientific">Vallitalea longa</name>
    <dbReference type="NCBI Taxonomy" id="2936439"/>
    <lineage>
        <taxon>Bacteria</taxon>
        <taxon>Bacillati</taxon>
        <taxon>Bacillota</taxon>
        <taxon>Clostridia</taxon>
        <taxon>Lachnospirales</taxon>
        <taxon>Vallitaleaceae</taxon>
        <taxon>Vallitalea</taxon>
    </lineage>
</organism>
<name>A0A9W5YD74_9FIRM</name>
<dbReference type="EMBL" id="BRLB01000009">
    <property type="protein sequence ID" value="GKX30446.1"/>
    <property type="molecule type" value="Genomic_DNA"/>
</dbReference>
<evidence type="ECO:0000313" key="2">
    <source>
        <dbReference type="EMBL" id="GKX30446.1"/>
    </source>
</evidence>
<dbReference type="RefSeq" id="WP_281816623.1">
    <property type="nucleotide sequence ID" value="NZ_BRLB01000009.1"/>
</dbReference>
<evidence type="ECO:0000313" key="3">
    <source>
        <dbReference type="Proteomes" id="UP001144256"/>
    </source>
</evidence>
<evidence type="ECO:0008006" key="4">
    <source>
        <dbReference type="Google" id="ProtNLM"/>
    </source>
</evidence>
<proteinExistence type="predicted"/>
<keyword evidence="1" id="KW-0812">Transmembrane</keyword>
<evidence type="ECO:0000256" key="1">
    <source>
        <dbReference type="SAM" id="Phobius"/>
    </source>
</evidence>